<dbReference type="RefSeq" id="WP_013412880.1">
    <property type="nucleotide sequence ID" value="NC_014657.1"/>
</dbReference>
<gene>
    <name evidence="1" type="ordered locus">Calow_2048</name>
</gene>
<dbReference type="Proteomes" id="UP000006889">
    <property type="component" value="Chromosome"/>
</dbReference>
<organism evidence="1 2">
    <name type="scientific">Caldicellulosiruptor owensensis (strain ATCC 700167 / DSM 13100 / OL)</name>
    <dbReference type="NCBI Taxonomy" id="632518"/>
    <lineage>
        <taxon>Bacteria</taxon>
        <taxon>Bacillati</taxon>
        <taxon>Bacillota</taxon>
        <taxon>Bacillota incertae sedis</taxon>
        <taxon>Caldicellulosiruptorales</taxon>
        <taxon>Caldicellulosiruptoraceae</taxon>
        <taxon>Caldicellulosiruptor</taxon>
    </lineage>
</organism>
<dbReference type="HOGENOM" id="CLU_2276162_0_0_9"/>
<dbReference type="STRING" id="632518.Calow_2048"/>
<dbReference type="AlphaFoldDB" id="E4Q674"/>
<sequence length="113" mass="13637">MRKPHQIWALVSPAMHKKLKEYAVENQIASTRAKMIMYILYNFHPDQLLEDYTFQSRVGKMVNIKVSDVELEYIKNLAQRYNVTISRLLRNMVYTYFRVMEKKEQKTNFIKTK</sequence>
<dbReference type="OrthoDB" id="2085473at2"/>
<reference evidence="1 2" key="2">
    <citation type="journal article" date="2011" name="J. Bacteriol.">
        <title>Complete genome sequences for the anaerobic, extremely thermophilic plant biomass-degrading bacteria Caldicellulosiruptor hydrothermalis, Caldicellulosiruptor kristjanssonii, Caldicellulosiruptor kronotskyensis, Caldicellulosiruptor owensenis, and Caldicellulosiruptor lactoaceticus.</title>
        <authorList>
            <person name="Blumer-Schuette S.E."/>
            <person name="Ozdemir I."/>
            <person name="Mistry D."/>
            <person name="Lucas S."/>
            <person name="Lapidus A."/>
            <person name="Cheng J.F."/>
            <person name="Goodwin L.A."/>
            <person name="Pitluck S."/>
            <person name="Land M.L."/>
            <person name="Hauser L.J."/>
            <person name="Woyke T."/>
            <person name="Mikhailova N."/>
            <person name="Pati A."/>
            <person name="Kyrpides N.C."/>
            <person name="Ivanova N."/>
            <person name="Detter J.C."/>
            <person name="Walston-Davenport K."/>
            <person name="Han S."/>
            <person name="Adams M.W."/>
            <person name="Kelly R.M."/>
        </authorList>
    </citation>
    <scope>NUCLEOTIDE SEQUENCE [LARGE SCALE GENOMIC DNA]</scope>
    <source>
        <strain evidence="2">ATCC 700167 / DSM 13100 / OL</strain>
    </source>
</reference>
<dbReference type="KEGG" id="cow:Calow_2048"/>
<dbReference type="EMBL" id="CP002216">
    <property type="protein sequence ID" value="ADQ05559.1"/>
    <property type="molecule type" value="Genomic_DNA"/>
</dbReference>
<proteinExistence type="predicted"/>
<dbReference type="eggNOG" id="ENOG50321YA">
    <property type="taxonomic scope" value="Bacteria"/>
</dbReference>
<reference key="1">
    <citation type="submission" date="2010-09" db="EMBL/GenBank/DDBJ databases">
        <title>Complete sequence of Caldicellulosiruptor owensensis OL.</title>
        <authorList>
            <consortium name="US DOE Joint Genome Institute"/>
            <person name="Lucas S."/>
            <person name="Copeland A."/>
            <person name="Lapidus A."/>
            <person name="Cheng J.-F."/>
            <person name="Bruce D."/>
            <person name="Goodwin L."/>
            <person name="Pitluck S."/>
            <person name="Davenport K."/>
            <person name="Detter J.C."/>
            <person name="Han C."/>
            <person name="Tapia R."/>
            <person name="Land M."/>
            <person name="Hauser L."/>
            <person name="Chang Y.-J."/>
            <person name="Jeffries C."/>
            <person name="Kyrpides N."/>
            <person name="Ivanova N."/>
            <person name="Mikhailova N."/>
            <person name="Blumer-Schuette S.E."/>
            <person name="Kelly R.M."/>
            <person name="Woyke T."/>
        </authorList>
    </citation>
    <scope>NUCLEOTIDE SEQUENCE</scope>
    <source>
        <strain>OL</strain>
    </source>
</reference>
<evidence type="ECO:0000313" key="2">
    <source>
        <dbReference type="Proteomes" id="UP000006889"/>
    </source>
</evidence>
<keyword evidence="2" id="KW-1185">Reference proteome</keyword>
<accession>E4Q674</accession>
<name>E4Q674_CALOW</name>
<evidence type="ECO:0000313" key="1">
    <source>
        <dbReference type="EMBL" id="ADQ05559.1"/>
    </source>
</evidence>
<protein>
    <submittedName>
        <fullName evidence="1">Uncharacterized protein</fullName>
    </submittedName>
</protein>